<name>A0ABP4IU19_9PSEU</name>
<evidence type="ECO:0000313" key="7">
    <source>
        <dbReference type="EMBL" id="GAA1398875.1"/>
    </source>
</evidence>
<evidence type="ECO:0000256" key="2">
    <source>
        <dbReference type="ARBA" id="ARBA00010687"/>
    </source>
</evidence>
<dbReference type="SUPFAM" id="SSF51445">
    <property type="entry name" value="(Trans)glycosidases"/>
    <property type="match status" value="1"/>
</dbReference>
<comment type="caution">
    <text evidence="7">The sequence shown here is derived from an EMBL/GenBank/DDBJ whole genome shotgun (WGS) entry which is preliminary data.</text>
</comment>
<dbReference type="Proteomes" id="UP001501414">
    <property type="component" value="Unassembled WGS sequence"/>
</dbReference>
<keyword evidence="8" id="KW-1185">Reference proteome</keyword>
<dbReference type="PANTHER" id="PTHR34983">
    <property type="entry name" value="ARABINOGALACTAN ENDO-BETA-1,4-GALACTANASE A"/>
    <property type="match status" value="1"/>
</dbReference>
<gene>
    <name evidence="7" type="ORF">GCM10009613_53640</name>
</gene>
<organism evidence="7 8">
    <name type="scientific">Pseudonocardia kongjuensis</name>
    <dbReference type="NCBI Taxonomy" id="102227"/>
    <lineage>
        <taxon>Bacteria</taxon>
        <taxon>Bacillati</taxon>
        <taxon>Actinomycetota</taxon>
        <taxon>Actinomycetes</taxon>
        <taxon>Pseudonocardiales</taxon>
        <taxon>Pseudonocardiaceae</taxon>
        <taxon>Pseudonocardia</taxon>
    </lineage>
</organism>
<sequence length="387" mass="42209">MHVSRRRFLGGAAATLMASRLLGSCTADQVAPVHAPEPPRVLPPLTSIRGADLSFTPELEAIGLTFRDGMREDTVEQLLAARGANLVRLRLWVDPEPGHSDLESTLALARRANAAGCHVLLNLHYSDFWADPTHQPTPGAWADQDLGALAATVHDYTRDVLRAFAAQGTVPALVQVGNEISRGLLWPTGEVTGRSGPDEWDRVARLVQAGLHGVRDAGTTARTVLHTDAGGNQADSHRLFSELTQRGIRFDVAAVSYFPWWHGTIADVRENLEMLARRFDCQVMIAETSYPWTLERPGAAELHVERLEDLPEADRFPPTPDGQLAFLRTVRETVASLGPAGLGFAVWEPAWLPEIAAGGGQENRFANLTMFDWDGTALPSVEVFGNR</sequence>
<keyword evidence="5 6" id="KW-0326">Glycosidase</keyword>
<dbReference type="Gene3D" id="3.20.20.80">
    <property type="entry name" value="Glycosidases"/>
    <property type="match status" value="1"/>
</dbReference>
<evidence type="ECO:0000313" key="8">
    <source>
        <dbReference type="Proteomes" id="UP001501414"/>
    </source>
</evidence>
<proteinExistence type="inferred from homology"/>
<evidence type="ECO:0000256" key="3">
    <source>
        <dbReference type="ARBA" id="ARBA00012556"/>
    </source>
</evidence>
<dbReference type="InterPro" id="IPR017853">
    <property type="entry name" value="GH"/>
</dbReference>
<evidence type="ECO:0000256" key="5">
    <source>
        <dbReference type="ARBA" id="ARBA00023295"/>
    </source>
</evidence>
<dbReference type="InterPro" id="IPR011683">
    <property type="entry name" value="Glyco_hydro_53"/>
</dbReference>
<comment type="similarity">
    <text evidence="2 6">Belongs to the glycosyl hydrolase 53 family.</text>
</comment>
<evidence type="ECO:0000256" key="6">
    <source>
        <dbReference type="RuleBase" id="RU361192"/>
    </source>
</evidence>
<evidence type="ECO:0000256" key="4">
    <source>
        <dbReference type="ARBA" id="ARBA00022801"/>
    </source>
</evidence>
<dbReference type="PROSITE" id="PS51318">
    <property type="entry name" value="TAT"/>
    <property type="match status" value="1"/>
</dbReference>
<dbReference type="Pfam" id="PF07745">
    <property type="entry name" value="Glyco_hydro_53"/>
    <property type="match status" value="1"/>
</dbReference>
<reference evidence="8" key="1">
    <citation type="journal article" date="2019" name="Int. J. Syst. Evol. Microbiol.">
        <title>The Global Catalogue of Microorganisms (GCM) 10K type strain sequencing project: providing services to taxonomists for standard genome sequencing and annotation.</title>
        <authorList>
            <consortium name="The Broad Institute Genomics Platform"/>
            <consortium name="The Broad Institute Genome Sequencing Center for Infectious Disease"/>
            <person name="Wu L."/>
            <person name="Ma J."/>
        </authorList>
    </citation>
    <scope>NUCLEOTIDE SEQUENCE [LARGE SCALE GENOMIC DNA]</scope>
    <source>
        <strain evidence="8">JCM 11896</strain>
    </source>
</reference>
<dbReference type="InterPro" id="IPR006311">
    <property type="entry name" value="TAT_signal"/>
</dbReference>
<accession>A0ABP4IU19</accession>
<comment type="catalytic activity">
    <reaction evidence="1 6">
        <text>The enzyme specifically hydrolyzes (1-&gt;4)-beta-D-galactosidic linkages in type I arabinogalactans.</text>
        <dbReference type="EC" id="3.2.1.89"/>
    </reaction>
</comment>
<dbReference type="EMBL" id="BAAAJK010000042">
    <property type="protein sequence ID" value="GAA1398875.1"/>
    <property type="molecule type" value="Genomic_DNA"/>
</dbReference>
<evidence type="ECO:0000256" key="1">
    <source>
        <dbReference type="ARBA" id="ARBA00001695"/>
    </source>
</evidence>
<protein>
    <recommendedName>
        <fullName evidence="3 6">Arabinogalactan endo-beta-1,4-galactanase</fullName>
        <ecNumber evidence="3 6">3.2.1.89</ecNumber>
    </recommendedName>
</protein>
<dbReference type="EC" id="3.2.1.89" evidence="3 6"/>
<keyword evidence="4 6" id="KW-0378">Hydrolase</keyword>
<dbReference type="PANTHER" id="PTHR34983:SF1">
    <property type="entry name" value="ARABINOGALACTAN ENDO-BETA-1,4-GALACTANASE A"/>
    <property type="match status" value="1"/>
</dbReference>